<feature type="region of interest" description="Disordered" evidence="1">
    <location>
        <begin position="1"/>
        <end position="28"/>
    </location>
</feature>
<proteinExistence type="predicted"/>
<feature type="compositionally biased region" description="Basic and acidic residues" evidence="1">
    <location>
        <begin position="11"/>
        <end position="28"/>
    </location>
</feature>
<sequence>MEEEEEEEEDQSGKMELEERGVDSRPKLDLRISPGLDLPCVMRVHPIAMDEVLRLIIFGMPVTCIDGREFCVIVLSGPGAAQPSVQQCICVRCVGCLCSSVILWIHGAAFRDMVPGGARAVLAAAA</sequence>
<keyword evidence="3" id="KW-1185">Reference proteome</keyword>
<evidence type="ECO:0000256" key="1">
    <source>
        <dbReference type="SAM" id="MobiDB-lite"/>
    </source>
</evidence>
<gene>
    <name evidence="2" type="ORF">KOW79_007207</name>
</gene>
<reference evidence="2 3" key="1">
    <citation type="submission" date="2021-06" db="EMBL/GenBank/DDBJ databases">
        <title>Chromosome-level genome assembly of the red-tail catfish (Hemibagrus wyckioides).</title>
        <authorList>
            <person name="Shao F."/>
        </authorList>
    </citation>
    <scope>NUCLEOTIDE SEQUENCE [LARGE SCALE GENOMIC DNA]</scope>
    <source>
        <strain evidence="2">EC202008001</strain>
        <tissue evidence="2">Blood</tissue>
    </source>
</reference>
<organism evidence="2 3">
    <name type="scientific">Hemibagrus wyckioides</name>
    <dbReference type="NCBI Taxonomy" id="337641"/>
    <lineage>
        <taxon>Eukaryota</taxon>
        <taxon>Metazoa</taxon>
        <taxon>Chordata</taxon>
        <taxon>Craniata</taxon>
        <taxon>Vertebrata</taxon>
        <taxon>Euteleostomi</taxon>
        <taxon>Actinopterygii</taxon>
        <taxon>Neopterygii</taxon>
        <taxon>Teleostei</taxon>
        <taxon>Ostariophysi</taxon>
        <taxon>Siluriformes</taxon>
        <taxon>Bagridae</taxon>
        <taxon>Hemibagrus</taxon>
    </lineage>
</organism>
<evidence type="ECO:0000313" key="3">
    <source>
        <dbReference type="Proteomes" id="UP000824219"/>
    </source>
</evidence>
<feature type="compositionally biased region" description="Acidic residues" evidence="1">
    <location>
        <begin position="1"/>
        <end position="10"/>
    </location>
</feature>
<evidence type="ECO:0000313" key="2">
    <source>
        <dbReference type="EMBL" id="KAG7329033.1"/>
    </source>
</evidence>
<dbReference type="EMBL" id="JAHKSW010000008">
    <property type="protein sequence ID" value="KAG7329033.1"/>
    <property type="molecule type" value="Genomic_DNA"/>
</dbReference>
<dbReference type="Proteomes" id="UP000824219">
    <property type="component" value="Linkage Group LG08"/>
</dbReference>
<accession>A0A9D3NU28</accession>
<name>A0A9D3NU28_9TELE</name>
<comment type="caution">
    <text evidence="2">The sequence shown here is derived from an EMBL/GenBank/DDBJ whole genome shotgun (WGS) entry which is preliminary data.</text>
</comment>
<protein>
    <submittedName>
        <fullName evidence="2">Uncharacterized protein</fullName>
    </submittedName>
</protein>
<dbReference type="AlphaFoldDB" id="A0A9D3NU28"/>